<proteinExistence type="predicted"/>
<reference evidence="5 6" key="1">
    <citation type="submission" date="2019-09" db="EMBL/GenBank/DDBJ databases">
        <title>FDA dAtabase for Regulatory Grade micrObial Sequences (FDA-ARGOS): Supporting development and validation of Infectious Disease Dx tests.</title>
        <authorList>
            <person name="Sciortino C."/>
            <person name="Tallon L."/>
            <person name="Sadzewicz L."/>
            <person name="Vavikolanu K."/>
            <person name="Mehta A."/>
            <person name="Aluvathingal J."/>
            <person name="Nadendla S."/>
            <person name="Nandy P."/>
            <person name="Geyer C."/>
            <person name="Yan Y."/>
            <person name="Sichtig H."/>
        </authorList>
    </citation>
    <scope>NUCLEOTIDE SEQUENCE [LARGE SCALE GENOMIC DNA]</scope>
    <source>
        <strain evidence="5 6">FDAARGOS_636</strain>
    </source>
</reference>
<dbReference type="EMBL" id="CP050995">
    <property type="protein sequence ID" value="QIY91978.1"/>
    <property type="molecule type" value="Genomic_DNA"/>
</dbReference>
<dbReference type="InterPro" id="IPR032812">
    <property type="entry name" value="SbsA_Ig"/>
</dbReference>
<accession>A0ABX6KTP8</accession>
<name>A0ABX6KTP8_CHRGL</name>
<dbReference type="RefSeq" id="WP_168239058.1">
    <property type="nucleotide sequence ID" value="NZ_CP050995.1"/>
</dbReference>
<keyword evidence="1 3" id="KW-0732">Signal</keyword>
<feature type="domain" description="SbsA Ig-like" evidence="4">
    <location>
        <begin position="29"/>
        <end position="133"/>
    </location>
</feature>
<keyword evidence="6" id="KW-1185">Reference proteome</keyword>
<dbReference type="Pfam" id="PF13205">
    <property type="entry name" value="Big_5"/>
    <property type="match status" value="1"/>
</dbReference>
<evidence type="ECO:0000259" key="4">
    <source>
        <dbReference type="Pfam" id="PF13205"/>
    </source>
</evidence>
<sequence>MKRFLLLLVICFLVHSCARVGSPVGGPKDTLAPRFLSSNIDTTRVNVKRDIRELRLDFDEYVTLKDINKNLIISPPIKNIKRILPSGIANKFVLIQWTDTLQANTTYNFNFGNSIVDNNESNPLRYFNFAFSTGEKLDDLYISGEVKDVLDIKSKTGTTDNKLVVGLYQVKDTINYKQKPYYITKVDDDGYYEMNYLTPGKYKIIAFEDENGNSIYDPGKEKIGFKKEPIDVEKSISGLNLKVYPSKKPLKYAEMKEIAGGILMTFEGNPSEVKVESLNDKLKDIKVTHTPKSDSVRIWFDAVKNNVGQESAEKLVFSHNIGPKKDTVYSVSLFYKYNKKNTMTISSDNGGGSLAPKSDFKITSNYFIDKIDPASWRLTVKGDSLTTIPFTAKISETNPYQILVQSDFVSGKNYQLLVPSKTVSSFYEKTSAPHRFDFDVAKIDEFGSLAFKLQNAPVAKYWIQLLDSSGKVIYQKYTEGDSVKFDILKPEEYIVRILVDNNGNKYWDEADFVNETFAEDAYIFYKKVIVRGLWETNEEWDLNDTRTLDNPKGTLPATPPPAIPATGQKDEVKQEVKKELKSDNAILTPVK</sequence>
<dbReference type="Proteomes" id="UP000501570">
    <property type="component" value="Chromosome"/>
</dbReference>
<evidence type="ECO:0000256" key="3">
    <source>
        <dbReference type="SAM" id="SignalP"/>
    </source>
</evidence>
<protein>
    <submittedName>
        <fullName evidence="5">Ig-like domain-containing protein</fullName>
    </submittedName>
</protein>
<feature type="signal peptide" evidence="3">
    <location>
        <begin position="1"/>
        <end position="20"/>
    </location>
</feature>
<organism evidence="5 6">
    <name type="scientific">Chryseobacterium gallinarum</name>
    <dbReference type="NCBI Taxonomy" id="1324352"/>
    <lineage>
        <taxon>Bacteria</taxon>
        <taxon>Pseudomonadati</taxon>
        <taxon>Bacteroidota</taxon>
        <taxon>Flavobacteriia</taxon>
        <taxon>Flavobacteriales</taxon>
        <taxon>Weeksellaceae</taxon>
        <taxon>Chryseobacterium group</taxon>
        <taxon>Chryseobacterium</taxon>
    </lineage>
</organism>
<evidence type="ECO:0000313" key="6">
    <source>
        <dbReference type="Proteomes" id="UP000501570"/>
    </source>
</evidence>
<evidence type="ECO:0000256" key="1">
    <source>
        <dbReference type="ARBA" id="ARBA00022729"/>
    </source>
</evidence>
<feature type="chain" id="PRO_5045855310" evidence="3">
    <location>
        <begin position="21"/>
        <end position="591"/>
    </location>
</feature>
<evidence type="ECO:0000256" key="2">
    <source>
        <dbReference type="SAM" id="MobiDB-lite"/>
    </source>
</evidence>
<evidence type="ECO:0000313" key="5">
    <source>
        <dbReference type="EMBL" id="QIY91978.1"/>
    </source>
</evidence>
<feature type="region of interest" description="Disordered" evidence="2">
    <location>
        <begin position="544"/>
        <end position="575"/>
    </location>
</feature>
<gene>
    <name evidence="5" type="ORF">FOB44_15525</name>
</gene>